<dbReference type="GO" id="GO:0005886">
    <property type="term" value="C:plasma membrane"/>
    <property type="evidence" value="ECO:0007669"/>
    <property type="project" value="TreeGrafter"/>
</dbReference>
<feature type="domain" description="ABC transmembrane type-1" evidence="10">
    <location>
        <begin position="238"/>
        <end position="351"/>
    </location>
</feature>
<organism evidence="11 12">
    <name type="scientific">Danionella cerebrum</name>
    <dbReference type="NCBI Taxonomy" id="2873325"/>
    <lineage>
        <taxon>Eukaryota</taxon>
        <taxon>Metazoa</taxon>
        <taxon>Chordata</taxon>
        <taxon>Craniata</taxon>
        <taxon>Vertebrata</taxon>
        <taxon>Euteleostomi</taxon>
        <taxon>Actinopterygii</taxon>
        <taxon>Neopterygii</taxon>
        <taxon>Teleostei</taxon>
        <taxon>Ostariophysi</taxon>
        <taxon>Cypriniformes</taxon>
        <taxon>Danionidae</taxon>
        <taxon>Danioninae</taxon>
        <taxon>Danionella</taxon>
    </lineage>
</organism>
<proteinExistence type="predicted"/>
<dbReference type="SUPFAM" id="SSF52540">
    <property type="entry name" value="P-loop containing nucleoside triphosphate hydrolases"/>
    <property type="match status" value="1"/>
</dbReference>
<comment type="subcellular location">
    <subcellularLocation>
        <location evidence="1">Membrane</location>
        <topology evidence="1">Multi-pass membrane protein</topology>
    </subcellularLocation>
</comment>
<evidence type="ECO:0000259" key="10">
    <source>
        <dbReference type="PROSITE" id="PS50929"/>
    </source>
</evidence>
<feature type="transmembrane region" description="Helical" evidence="8">
    <location>
        <begin position="151"/>
        <end position="174"/>
    </location>
</feature>
<evidence type="ECO:0000256" key="7">
    <source>
        <dbReference type="ARBA" id="ARBA00023136"/>
    </source>
</evidence>
<dbReference type="EMBL" id="SRMA01025996">
    <property type="protein sequence ID" value="TRY89181.1"/>
    <property type="molecule type" value="Genomic_DNA"/>
</dbReference>
<evidence type="ECO:0000256" key="6">
    <source>
        <dbReference type="ARBA" id="ARBA00022989"/>
    </source>
</evidence>
<dbReference type="AlphaFoldDB" id="A0A553QGX1"/>
<keyword evidence="4" id="KW-0547">Nucleotide-binding</keyword>
<protein>
    <recommendedName>
        <fullName evidence="13">ABC transmembrane type-1 domain-containing protein</fullName>
    </recommendedName>
</protein>
<dbReference type="OrthoDB" id="6500128at2759"/>
<accession>A0A553QGX1</accession>
<evidence type="ECO:0000256" key="3">
    <source>
        <dbReference type="ARBA" id="ARBA00022692"/>
    </source>
</evidence>
<comment type="caution">
    <text evidence="11">The sequence shown here is derived from an EMBL/GenBank/DDBJ whole genome shotgun (WGS) entry which is preliminary data.</text>
</comment>
<feature type="domain" description="ABC transmembrane type-1" evidence="10">
    <location>
        <begin position="110"/>
        <end position="224"/>
    </location>
</feature>
<dbReference type="SUPFAM" id="SSF90123">
    <property type="entry name" value="ABC transporter transmembrane region"/>
    <property type="match status" value="1"/>
</dbReference>
<dbReference type="Gene3D" id="1.20.1560.10">
    <property type="entry name" value="ABC transporter type 1, transmembrane domain"/>
    <property type="match status" value="2"/>
</dbReference>
<keyword evidence="5" id="KW-0067">ATP-binding</keyword>
<dbReference type="CDD" id="cd03250">
    <property type="entry name" value="ABCC_MRP_domain1"/>
    <property type="match status" value="1"/>
</dbReference>
<sequence>MSRYERASATVTSTSSKYLSVIQNVLASPIKSFVFLFSCMTSWLNPLFRIGSKRRLEEDDMFEVLPEDRSKRLGEELQSYWDREVEKATKELRTPKLTKAIIRCYWKSYAVLGVFTLIEETIKVIQPVFLGKLIKYFENYDRDDLASLYEAYGYAAGISLSTLGLALLHHLYFYHVQRAGMKIRIAMCHMIYKKALCLSATAMGQTTTGQIVNLLSNDVNKFDENELFEFWGYNMRSKTAALTDSRIRTMNEVVSGIRIIKMYAWEKPFAALVNDVRRKEISKIMSSSYLRGLNMASFFTANKIILFVTFTVYVLVGNTIAASRVFVAVSLYSAVRLTVTLFFPSAIEKVSEAAVSVRRIKKFLLLDELVKTHLPLAQEKKESSVDIQDLICYWDKTLDAPTIQNVSFMVKPGQLLAVIGPVGAGKSSLLSTVLGELPAEKGVIKVKGELTYASQQPWVFPGTIRSNILFGKELQPQRYERVLRACALKRDMEVLPEGDLTVIGDRGATLSGGQKARVNLARAVYQDADIYLLDDPLSAVDAEVGRHLFEQ</sequence>
<dbReference type="PANTHER" id="PTHR24223:SF357">
    <property type="entry name" value="ATP-BINDING CASSETTE SUB-FAMILY C MEMBER 4"/>
    <property type="match status" value="1"/>
</dbReference>
<dbReference type="Pfam" id="PF00005">
    <property type="entry name" value="ABC_tran"/>
    <property type="match status" value="1"/>
</dbReference>
<feature type="transmembrane region" description="Helical" evidence="8">
    <location>
        <begin position="293"/>
        <end position="316"/>
    </location>
</feature>
<keyword evidence="2" id="KW-0813">Transport</keyword>
<evidence type="ECO:0008006" key="13">
    <source>
        <dbReference type="Google" id="ProtNLM"/>
    </source>
</evidence>
<dbReference type="FunFam" id="3.40.50.300:FF:000997">
    <property type="entry name" value="Multidrug resistance-associated protein 1"/>
    <property type="match status" value="1"/>
</dbReference>
<dbReference type="InterPro" id="IPR027417">
    <property type="entry name" value="P-loop_NTPase"/>
</dbReference>
<keyword evidence="3 8" id="KW-0812">Transmembrane</keyword>
<keyword evidence="6 8" id="KW-1133">Transmembrane helix</keyword>
<evidence type="ECO:0000313" key="12">
    <source>
        <dbReference type="Proteomes" id="UP000316079"/>
    </source>
</evidence>
<dbReference type="PANTHER" id="PTHR24223">
    <property type="entry name" value="ATP-BINDING CASSETTE SUB-FAMILY C"/>
    <property type="match status" value="1"/>
</dbReference>
<dbReference type="InterPro" id="IPR030240">
    <property type="entry name" value="ABCC4_TMD1"/>
</dbReference>
<dbReference type="GO" id="GO:0005524">
    <property type="term" value="F:ATP binding"/>
    <property type="evidence" value="ECO:0007669"/>
    <property type="project" value="UniProtKB-KW"/>
</dbReference>
<keyword evidence="7 8" id="KW-0472">Membrane</keyword>
<gene>
    <name evidence="11" type="ORF">DNTS_015762</name>
</gene>
<evidence type="ECO:0000313" key="11">
    <source>
        <dbReference type="EMBL" id="TRY89181.1"/>
    </source>
</evidence>
<evidence type="ECO:0000256" key="8">
    <source>
        <dbReference type="SAM" id="Phobius"/>
    </source>
</evidence>
<name>A0A553QGX1_9TELE</name>
<dbReference type="InterPro" id="IPR017871">
    <property type="entry name" value="ABC_transporter-like_CS"/>
</dbReference>
<dbReference type="Gene3D" id="3.40.50.300">
    <property type="entry name" value="P-loop containing nucleotide triphosphate hydrolases"/>
    <property type="match status" value="1"/>
</dbReference>
<dbReference type="GO" id="GO:0140359">
    <property type="term" value="F:ABC-type transporter activity"/>
    <property type="evidence" value="ECO:0007669"/>
    <property type="project" value="InterPro"/>
</dbReference>
<evidence type="ECO:0000256" key="2">
    <source>
        <dbReference type="ARBA" id="ARBA00022448"/>
    </source>
</evidence>
<dbReference type="STRING" id="623744.A0A553QGX1"/>
<dbReference type="InterPro" id="IPR011527">
    <property type="entry name" value="ABC1_TM_dom"/>
</dbReference>
<dbReference type="InterPro" id="IPR050173">
    <property type="entry name" value="ABC_transporter_C-like"/>
</dbReference>
<keyword evidence="12" id="KW-1185">Reference proteome</keyword>
<feature type="transmembrane region" description="Helical" evidence="8">
    <location>
        <begin position="109"/>
        <end position="131"/>
    </location>
</feature>
<dbReference type="PROSITE" id="PS50929">
    <property type="entry name" value="ABC_TM1F"/>
    <property type="match status" value="2"/>
</dbReference>
<feature type="domain" description="ABC transporter" evidence="9">
    <location>
        <begin position="385"/>
        <end position="551"/>
    </location>
</feature>
<evidence type="ECO:0000259" key="9">
    <source>
        <dbReference type="PROSITE" id="PS50893"/>
    </source>
</evidence>
<dbReference type="PROSITE" id="PS00211">
    <property type="entry name" value="ABC_TRANSPORTER_1"/>
    <property type="match status" value="1"/>
</dbReference>
<dbReference type="GO" id="GO:0016887">
    <property type="term" value="F:ATP hydrolysis activity"/>
    <property type="evidence" value="ECO:0007669"/>
    <property type="project" value="InterPro"/>
</dbReference>
<evidence type="ECO:0000256" key="5">
    <source>
        <dbReference type="ARBA" id="ARBA00022840"/>
    </source>
</evidence>
<dbReference type="Proteomes" id="UP000316079">
    <property type="component" value="Unassembled WGS sequence"/>
</dbReference>
<dbReference type="PROSITE" id="PS50893">
    <property type="entry name" value="ABC_TRANSPORTER_2"/>
    <property type="match status" value="1"/>
</dbReference>
<dbReference type="InterPro" id="IPR036640">
    <property type="entry name" value="ABC1_TM_sf"/>
</dbReference>
<evidence type="ECO:0000256" key="1">
    <source>
        <dbReference type="ARBA" id="ARBA00004141"/>
    </source>
</evidence>
<reference evidence="11 12" key="1">
    <citation type="journal article" date="2019" name="Sci. Data">
        <title>Hybrid genome assembly and annotation of Danionella translucida.</title>
        <authorList>
            <person name="Kadobianskyi M."/>
            <person name="Schulze L."/>
            <person name="Schuelke M."/>
            <person name="Judkewitz B."/>
        </authorList>
    </citation>
    <scope>NUCLEOTIDE SEQUENCE [LARGE SCALE GENOMIC DNA]</scope>
    <source>
        <strain evidence="11 12">Bolton</strain>
    </source>
</reference>
<dbReference type="InterPro" id="IPR003439">
    <property type="entry name" value="ABC_transporter-like_ATP-bd"/>
</dbReference>
<dbReference type="CDD" id="cd18593">
    <property type="entry name" value="ABC_6TM_MRP4_D1_like"/>
    <property type="match status" value="1"/>
</dbReference>
<evidence type="ECO:0000256" key="4">
    <source>
        <dbReference type="ARBA" id="ARBA00022741"/>
    </source>
</evidence>
<dbReference type="Pfam" id="PF00664">
    <property type="entry name" value="ABC_membrane"/>
    <property type="match status" value="2"/>
</dbReference>